<dbReference type="PANTHER" id="PTHR10264">
    <property type="entry name" value="BAND 7 PROTEIN-RELATED"/>
    <property type="match status" value="1"/>
</dbReference>
<dbReference type="Gene3D" id="3.30.479.30">
    <property type="entry name" value="Band 7 domain"/>
    <property type="match status" value="1"/>
</dbReference>
<dbReference type="InterPro" id="IPR001107">
    <property type="entry name" value="Band_7"/>
</dbReference>
<reference evidence="3 4" key="3">
    <citation type="journal article" date="2015" name="Genome Announc.">
        <title>Draft Genome Sequence of the Archiascomycetous Yeast Saitoella complicata.</title>
        <authorList>
            <person name="Yamauchi K."/>
            <person name="Kondo S."/>
            <person name="Hamamoto M."/>
            <person name="Takahashi Y."/>
            <person name="Ogura Y."/>
            <person name="Hayashi T."/>
            <person name="Nishida H."/>
        </authorList>
    </citation>
    <scope>NUCLEOTIDE SEQUENCE [LARGE SCALE GENOMIC DNA]</scope>
    <source>
        <strain evidence="3 4">NRRL Y-17804</strain>
    </source>
</reference>
<dbReference type="SMART" id="SM00244">
    <property type="entry name" value="PHB"/>
    <property type="match status" value="1"/>
</dbReference>
<gene>
    <name evidence="3" type="ORF">G7K_6041-t1</name>
</gene>
<sequence>MRFDYPPLTLANNCLDRSIAFDVDLEAQQLILLGLPAEQPKTNKMPHDPRRGPYIVGVGGWRALCPRFVCVGHLTTPAEAPYDARPQLRYRYVMEDWLALVDHGVSSGLSRLGSLADGGLIQLPELACLGDRGIWKMSQEMDRSVGFLGPIEVAWQPRVRKRVSGSIFTFSIRALKGEKSDRGGCVLQPDPVEEGTKHGSCVLDWSAACDSGLEARKVWCKLPVMSARACGCKGGVGNIDLRNGELETSGYAPLPTHLRFVVQSVPELTYLVAETEANDFERFQTYEEYLVLYPGVTLDHIDIPPEPHLITSLKYEALDEPCISDNCDSAPSQHARAIIAKSCPNVKSRVKWTCDPPYEDPEIEILMKDGPGSTKREGAMSTSDDYNEELMNRRTLPSASGTGAAGGFIEVQPPKKSELQPSYAQTLEGEDDSNLGFYPRMINTLGSFFGTCGSIPGCFCCPNPYKEVQQGNVGLITKFGRFHRAVDPGLSKINPFSEKLFQVDIKIQVVEVPRQICMTKDNVNVVINSVMYYHIISPHRAAFGIANVRQALIERTQTTLRDVLGARVLQDVIERREEIALSIEEIIAHVASTWGVKVESILIKDIEFSTDLQASLSMAAQSKRIGESKIITAKAEVEAAKLMRQSADILSSSAAMQIRYLETMQAMAKTAGAKVIFMPSSGGGEGGTGVTTVQPGLQGNGSLSPPIAGFGGGLDDVMKATVLNDY</sequence>
<organism evidence="3 4">
    <name type="scientific">Saitoella complicata (strain BCRC 22490 / CBS 7301 / JCM 7358 / NBRC 10748 / NRRL Y-17804)</name>
    <dbReference type="NCBI Taxonomy" id="698492"/>
    <lineage>
        <taxon>Eukaryota</taxon>
        <taxon>Fungi</taxon>
        <taxon>Dikarya</taxon>
        <taxon>Ascomycota</taxon>
        <taxon>Taphrinomycotina</taxon>
        <taxon>Taphrinomycotina incertae sedis</taxon>
        <taxon>Saitoella</taxon>
    </lineage>
</organism>
<dbReference type="GO" id="GO:0005886">
    <property type="term" value="C:plasma membrane"/>
    <property type="evidence" value="ECO:0007669"/>
    <property type="project" value="InterPro"/>
</dbReference>
<name>A0A0E9NQ86_SAICN</name>
<accession>A0A0E9NQ86</accession>
<evidence type="ECO:0000256" key="1">
    <source>
        <dbReference type="ARBA" id="ARBA00008164"/>
    </source>
</evidence>
<protein>
    <recommendedName>
        <fullName evidence="2">Band 7 domain-containing protein</fullName>
    </recommendedName>
</protein>
<dbReference type="GO" id="GO:0098552">
    <property type="term" value="C:side of membrane"/>
    <property type="evidence" value="ECO:0007669"/>
    <property type="project" value="UniProtKB-ARBA"/>
</dbReference>
<dbReference type="Gene3D" id="6.10.250.2090">
    <property type="match status" value="1"/>
</dbReference>
<feature type="domain" description="Band 7" evidence="2">
    <location>
        <begin position="463"/>
        <end position="620"/>
    </location>
</feature>
<comment type="caution">
    <text evidence="3">The sequence shown here is derived from an EMBL/GenBank/DDBJ whole genome shotgun (WGS) entry which is preliminary data.</text>
</comment>
<evidence type="ECO:0000313" key="4">
    <source>
        <dbReference type="Proteomes" id="UP000033140"/>
    </source>
</evidence>
<dbReference type="InterPro" id="IPR036013">
    <property type="entry name" value="Band_7/SPFH_dom_sf"/>
</dbReference>
<proteinExistence type="inferred from homology"/>
<reference evidence="3 4" key="1">
    <citation type="journal article" date="2011" name="J. Gen. Appl. Microbiol.">
        <title>Draft genome sequencing of the enigmatic yeast Saitoella complicata.</title>
        <authorList>
            <person name="Nishida H."/>
            <person name="Hamamoto M."/>
            <person name="Sugiyama J."/>
        </authorList>
    </citation>
    <scope>NUCLEOTIDE SEQUENCE [LARGE SCALE GENOMIC DNA]</scope>
    <source>
        <strain evidence="3 4">NRRL Y-17804</strain>
    </source>
</reference>
<evidence type="ECO:0000259" key="2">
    <source>
        <dbReference type="SMART" id="SM00244"/>
    </source>
</evidence>
<dbReference type="FunFam" id="3.30.479.30:FF:000004">
    <property type="entry name" value="Putative membrane protease family, stomatin"/>
    <property type="match status" value="1"/>
</dbReference>
<reference evidence="3 4" key="2">
    <citation type="journal article" date="2014" name="J. Gen. Appl. Microbiol.">
        <title>The early diverging ascomycetous budding yeast Saitoella complicata has three histone deacetylases belonging to the Clr6, Hos2, and Rpd3 lineages.</title>
        <authorList>
            <person name="Nishida H."/>
            <person name="Matsumoto T."/>
            <person name="Kondo S."/>
            <person name="Hamamoto M."/>
            <person name="Yoshikawa H."/>
        </authorList>
    </citation>
    <scope>NUCLEOTIDE SEQUENCE [LARGE SCALE GENOMIC DNA]</scope>
    <source>
        <strain evidence="3 4">NRRL Y-17804</strain>
    </source>
</reference>
<comment type="similarity">
    <text evidence="1">Belongs to the band 7/mec-2 family.</text>
</comment>
<dbReference type="InterPro" id="IPR001972">
    <property type="entry name" value="Stomatin_HflK_fam"/>
</dbReference>
<dbReference type="CDD" id="cd13437">
    <property type="entry name" value="SPFH_alloslipin"/>
    <property type="match status" value="1"/>
</dbReference>
<evidence type="ECO:0000313" key="3">
    <source>
        <dbReference type="EMBL" id="GAO51953.1"/>
    </source>
</evidence>
<dbReference type="InterPro" id="IPR043202">
    <property type="entry name" value="Band-7_stomatin-like"/>
</dbReference>
<dbReference type="PANTHER" id="PTHR10264:SF19">
    <property type="entry name" value="AT06885P-RELATED"/>
    <property type="match status" value="1"/>
</dbReference>
<dbReference type="Pfam" id="PF01145">
    <property type="entry name" value="Band_7"/>
    <property type="match status" value="1"/>
</dbReference>
<dbReference type="STRING" id="698492.A0A0E9NQ86"/>
<dbReference type="AlphaFoldDB" id="A0A0E9NQ86"/>
<dbReference type="SUPFAM" id="SSF117892">
    <property type="entry name" value="Band 7/SPFH domain"/>
    <property type="match status" value="1"/>
</dbReference>
<dbReference type="Proteomes" id="UP000033140">
    <property type="component" value="Unassembled WGS sequence"/>
</dbReference>
<dbReference type="PRINTS" id="PR00721">
    <property type="entry name" value="STOMATIN"/>
</dbReference>
<dbReference type="EMBL" id="BACD03000056">
    <property type="protein sequence ID" value="GAO51953.1"/>
    <property type="molecule type" value="Genomic_DNA"/>
</dbReference>
<keyword evidence="4" id="KW-1185">Reference proteome</keyword>